<dbReference type="GO" id="GO:0006260">
    <property type="term" value="P:DNA replication"/>
    <property type="evidence" value="ECO:0007669"/>
    <property type="project" value="InterPro"/>
</dbReference>
<proteinExistence type="predicted"/>
<evidence type="ECO:0000259" key="1">
    <source>
        <dbReference type="Pfam" id="PF05732"/>
    </source>
</evidence>
<dbReference type="GO" id="GO:0006276">
    <property type="term" value="P:plasmid maintenance"/>
    <property type="evidence" value="ECO:0007669"/>
    <property type="project" value="InterPro"/>
</dbReference>
<dbReference type="AlphaFoldDB" id="A0A3P1VMK4"/>
<dbReference type="EMBL" id="RQZD01000045">
    <property type="protein sequence ID" value="RRD34560.1"/>
    <property type="molecule type" value="Genomic_DNA"/>
</dbReference>
<reference evidence="2" key="1">
    <citation type="submission" date="2018-11" db="EMBL/GenBank/DDBJ databases">
        <title>Genomes From Bacteria Associated with the Canine Oral Cavity: a Test Case for Automated Genome-Based Taxonomic Assignment.</title>
        <authorList>
            <person name="Coil D.A."/>
            <person name="Jospin G."/>
            <person name="Darling A.E."/>
            <person name="Wallis C."/>
            <person name="Davis I.J."/>
            <person name="Harris S."/>
            <person name="Eisen J.A."/>
            <person name="Holcombe L.J."/>
            <person name="O'Flynn C."/>
        </authorList>
    </citation>
    <scope>NUCLEOTIDE SEQUENCE [LARGE SCALE GENOMIC DNA]</scope>
    <source>
        <strain evidence="2">OH5060</strain>
    </source>
</reference>
<protein>
    <submittedName>
        <fullName evidence="2">Winged helix-turn-helix transcriptional regulator</fullName>
    </submittedName>
</protein>
<organism evidence="2">
    <name type="scientific">Fusobacterium nucleatum</name>
    <dbReference type="NCBI Taxonomy" id="851"/>
    <lineage>
        <taxon>Bacteria</taxon>
        <taxon>Fusobacteriati</taxon>
        <taxon>Fusobacteriota</taxon>
        <taxon>Fusobacteriia</taxon>
        <taxon>Fusobacteriales</taxon>
        <taxon>Fusobacteriaceae</taxon>
        <taxon>Fusobacterium</taxon>
    </lineage>
</organism>
<name>A0A3P1VMK4_FUSNU</name>
<comment type="caution">
    <text evidence="2">The sequence shown here is derived from an EMBL/GenBank/DDBJ whole genome shotgun (WGS) entry which is preliminary data.</text>
</comment>
<accession>A0A3P1VMK4</accession>
<gene>
    <name evidence="2" type="ORF">EII28_11865</name>
</gene>
<dbReference type="Pfam" id="PF05732">
    <property type="entry name" value="RepL"/>
    <property type="match status" value="1"/>
</dbReference>
<dbReference type="InterPro" id="IPR008813">
    <property type="entry name" value="Plasmid_replication_RepL"/>
</dbReference>
<feature type="domain" description="Plasmid replication protein RepL" evidence="1">
    <location>
        <begin position="16"/>
        <end position="167"/>
    </location>
</feature>
<evidence type="ECO:0000313" key="2">
    <source>
        <dbReference type="EMBL" id="RRD34560.1"/>
    </source>
</evidence>
<sequence length="195" mass="22481">MEKEKINVWEENKRVKKKTQMVVGNQKYVNPNTGEIETFTVIEKNISKDFNWHKIWLQDVLNILDSFGNKKILVITYLLKIMRNEDNTISGTYRDISEKCGVSLPTVSMVMNELISSDIIRKITTATYQFNPSLIMKGSGEKRTNLLVKYRYGEDDNKAINNAKQIDTKTQKILQHNIFGGVDVIDITSEDNDNE</sequence>